<keyword evidence="3 4" id="KW-0650">Protein phosphatase inhibitor</keyword>
<evidence type="ECO:0000256" key="2">
    <source>
        <dbReference type="ARBA" id="ARBA00022776"/>
    </source>
</evidence>
<evidence type="ECO:0000256" key="4">
    <source>
        <dbReference type="RuleBase" id="RU363120"/>
    </source>
</evidence>
<evidence type="ECO:0000256" key="3">
    <source>
        <dbReference type="ARBA" id="ARBA00023272"/>
    </source>
</evidence>
<comment type="subcellular location">
    <subcellularLocation>
        <location evidence="4">Cytoplasm</location>
    </subcellularLocation>
</comment>
<dbReference type="GO" id="GO:0005737">
    <property type="term" value="C:cytoplasm"/>
    <property type="evidence" value="ECO:0007669"/>
    <property type="project" value="UniProtKB-SubCell"/>
</dbReference>
<dbReference type="InterPro" id="IPR006760">
    <property type="entry name" value="Endosulphine"/>
</dbReference>
<comment type="similarity">
    <text evidence="1 4">Belongs to the endosulfine family.</text>
</comment>
<evidence type="ECO:0000313" key="8">
    <source>
        <dbReference type="WBParaSite" id="ACRNAN_scaffold978.g15134.t1"/>
    </source>
</evidence>
<keyword evidence="2 4" id="KW-0498">Mitosis</keyword>
<feature type="compositionally biased region" description="Low complexity" evidence="5">
    <location>
        <begin position="93"/>
        <end position="110"/>
    </location>
</feature>
<dbReference type="PANTHER" id="PTHR10358:SF6">
    <property type="entry name" value="ENDOSULFINE, ISOFORM A"/>
    <property type="match status" value="1"/>
</dbReference>
<dbReference type="WBParaSite" id="ACRNAN_scaffold14272.g21056.t1">
    <property type="protein sequence ID" value="ACRNAN_scaffold14272.g21056.t1"/>
    <property type="gene ID" value="ACRNAN_scaffold14272.g21056"/>
</dbReference>
<name>A0A914CTY8_9BILA</name>
<sequence length="166" mass="18280">MRGEVRDELKTENIANEGDVDVEKQQEILLMNKLASAGKLPPKPQSNFLQKKLQQRKFFDSGDYAMNKDKEQKHQRPVLLPPAGVKKPEGPPAEAAAAAVASTNDNSNTSSEEEHLQIPNPENVPARKASIIHPSVHSKLSPQPHLHHEHNPVLEGELSSPPHPTV</sequence>
<evidence type="ECO:0000313" key="6">
    <source>
        <dbReference type="Proteomes" id="UP000887540"/>
    </source>
</evidence>
<dbReference type="AlphaFoldDB" id="A0A914CTY8"/>
<dbReference type="Pfam" id="PF04667">
    <property type="entry name" value="Endosulfine"/>
    <property type="match status" value="1"/>
</dbReference>
<dbReference type="PANTHER" id="PTHR10358">
    <property type="entry name" value="ENDOSULFINE"/>
    <property type="match status" value="1"/>
</dbReference>
<evidence type="ECO:0000256" key="5">
    <source>
        <dbReference type="SAM" id="MobiDB-lite"/>
    </source>
</evidence>
<keyword evidence="4" id="KW-0132">Cell division</keyword>
<feature type="region of interest" description="Disordered" evidence="5">
    <location>
        <begin position="60"/>
        <end position="166"/>
    </location>
</feature>
<reference evidence="7 8" key="1">
    <citation type="submission" date="2022-11" db="UniProtKB">
        <authorList>
            <consortium name="WormBaseParasite"/>
        </authorList>
    </citation>
    <scope>IDENTIFICATION</scope>
</reference>
<keyword evidence="4" id="KW-0131">Cell cycle</keyword>
<comment type="function">
    <text evidence="4">Protein phosphatase inhibitor that specifically inhibits protein phosphatase 2A (PP2A) during mitosis.</text>
</comment>
<dbReference type="GO" id="GO:0004864">
    <property type="term" value="F:protein phosphatase inhibitor activity"/>
    <property type="evidence" value="ECO:0007669"/>
    <property type="project" value="UniProtKB-KW"/>
</dbReference>
<evidence type="ECO:0000313" key="7">
    <source>
        <dbReference type="WBParaSite" id="ACRNAN_scaffold14272.g21056.t1"/>
    </source>
</evidence>
<evidence type="ECO:0000256" key="1">
    <source>
        <dbReference type="ARBA" id="ARBA00010520"/>
    </source>
</evidence>
<keyword evidence="4" id="KW-0963">Cytoplasm</keyword>
<keyword evidence="6" id="KW-1185">Reference proteome</keyword>
<dbReference type="GO" id="GO:0051301">
    <property type="term" value="P:cell division"/>
    <property type="evidence" value="ECO:0007669"/>
    <property type="project" value="UniProtKB-KW"/>
</dbReference>
<accession>A0A914CTY8</accession>
<dbReference type="Proteomes" id="UP000887540">
    <property type="component" value="Unplaced"/>
</dbReference>
<dbReference type="WBParaSite" id="ACRNAN_scaffold978.g15134.t1">
    <property type="protein sequence ID" value="ACRNAN_scaffold978.g15134.t1"/>
    <property type="gene ID" value="ACRNAN_scaffold978.g15134"/>
</dbReference>
<protein>
    <submittedName>
        <fullName evidence="7 8">cAMP-regulated phosphoprotein 19</fullName>
    </submittedName>
</protein>
<organism evidence="6 7">
    <name type="scientific">Acrobeloides nanus</name>
    <dbReference type="NCBI Taxonomy" id="290746"/>
    <lineage>
        <taxon>Eukaryota</taxon>
        <taxon>Metazoa</taxon>
        <taxon>Ecdysozoa</taxon>
        <taxon>Nematoda</taxon>
        <taxon>Chromadorea</taxon>
        <taxon>Rhabditida</taxon>
        <taxon>Tylenchina</taxon>
        <taxon>Cephalobomorpha</taxon>
        <taxon>Cephaloboidea</taxon>
        <taxon>Cephalobidae</taxon>
        <taxon>Acrobeloides</taxon>
    </lineage>
</organism>
<proteinExistence type="inferred from homology"/>